<dbReference type="SUPFAM" id="SSF56935">
    <property type="entry name" value="Porins"/>
    <property type="match status" value="1"/>
</dbReference>
<dbReference type="OrthoDB" id="1075473at2"/>
<dbReference type="PANTHER" id="PTHR30069:SF29">
    <property type="entry name" value="HEMOGLOBIN AND HEMOGLOBIN-HAPTOGLOBIN-BINDING PROTEIN 1-RELATED"/>
    <property type="match status" value="1"/>
</dbReference>
<evidence type="ECO:0000313" key="4">
    <source>
        <dbReference type="Proteomes" id="UP000032900"/>
    </source>
</evidence>
<dbReference type="Pfam" id="PF13715">
    <property type="entry name" value="CarbopepD_reg_2"/>
    <property type="match status" value="1"/>
</dbReference>
<dbReference type="PANTHER" id="PTHR30069">
    <property type="entry name" value="TONB-DEPENDENT OUTER MEMBRANE RECEPTOR"/>
    <property type="match status" value="1"/>
</dbReference>
<keyword evidence="3" id="KW-0675">Receptor</keyword>
<keyword evidence="4" id="KW-1185">Reference proteome</keyword>
<feature type="signal peptide" evidence="2">
    <location>
        <begin position="1"/>
        <end position="19"/>
    </location>
</feature>
<dbReference type="InterPro" id="IPR008969">
    <property type="entry name" value="CarboxyPept-like_regulatory"/>
</dbReference>
<evidence type="ECO:0000256" key="2">
    <source>
        <dbReference type="SAM" id="SignalP"/>
    </source>
</evidence>
<name>A0A0E9LRD7_9BACT</name>
<dbReference type="GO" id="GO:0009279">
    <property type="term" value="C:cell outer membrane"/>
    <property type="evidence" value="ECO:0007669"/>
    <property type="project" value="TreeGrafter"/>
</dbReference>
<accession>A0A0E9LRD7</accession>
<organism evidence="3 4">
    <name type="scientific">Geofilum rubicundum JCM 15548</name>
    <dbReference type="NCBI Taxonomy" id="1236989"/>
    <lineage>
        <taxon>Bacteria</taxon>
        <taxon>Pseudomonadati</taxon>
        <taxon>Bacteroidota</taxon>
        <taxon>Bacteroidia</taxon>
        <taxon>Marinilabiliales</taxon>
        <taxon>Marinilabiliaceae</taxon>
        <taxon>Geofilum</taxon>
    </lineage>
</organism>
<dbReference type="InterPro" id="IPR039426">
    <property type="entry name" value="TonB-dep_rcpt-like"/>
</dbReference>
<keyword evidence="1 2" id="KW-0732">Signal</keyword>
<evidence type="ECO:0000256" key="1">
    <source>
        <dbReference type="ARBA" id="ARBA00022729"/>
    </source>
</evidence>
<reference evidence="3 4" key="1">
    <citation type="journal article" date="2015" name="Microbes Environ.">
        <title>Distribution and evolution of nitrogen fixation genes in the phylum bacteroidetes.</title>
        <authorList>
            <person name="Inoue J."/>
            <person name="Oshima K."/>
            <person name="Suda W."/>
            <person name="Sakamoto M."/>
            <person name="Iino T."/>
            <person name="Noda S."/>
            <person name="Hongoh Y."/>
            <person name="Hattori M."/>
            <person name="Ohkuma M."/>
        </authorList>
    </citation>
    <scope>NUCLEOTIDE SEQUENCE [LARGE SCALE GENOMIC DNA]</scope>
    <source>
        <strain evidence="3">JCM 15548</strain>
    </source>
</reference>
<protein>
    <submittedName>
        <fullName evidence="3">Probable outer membrane receptor protein</fullName>
    </submittedName>
</protein>
<dbReference type="GO" id="GO:0015344">
    <property type="term" value="F:siderophore uptake transmembrane transporter activity"/>
    <property type="evidence" value="ECO:0007669"/>
    <property type="project" value="TreeGrafter"/>
</dbReference>
<comment type="caution">
    <text evidence="3">The sequence shown here is derived from an EMBL/GenBank/DDBJ whole genome shotgun (WGS) entry which is preliminary data.</text>
</comment>
<dbReference type="GO" id="GO:0044718">
    <property type="term" value="P:siderophore transmembrane transport"/>
    <property type="evidence" value="ECO:0007669"/>
    <property type="project" value="TreeGrafter"/>
</dbReference>
<dbReference type="Gene3D" id="2.60.40.1120">
    <property type="entry name" value="Carboxypeptidase-like, regulatory domain"/>
    <property type="match status" value="1"/>
</dbReference>
<evidence type="ECO:0000313" key="3">
    <source>
        <dbReference type="EMBL" id="GAO27819.1"/>
    </source>
</evidence>
<dbReference type="STRING" id="1236989.JCM15548_14674"/>
<sequence length="720" mass="80737">MNKQMTMKVFFVLSFLVLAGTANVKGQYAISGIVRDAAELPLAGANVFIKGQFDGAATDAEGRFQFETALNGEQVLVATFLGYEMQEKRITIDQALTQANFELRVTPGKIGDVIITAGLFEAGDQKKSITLNPLDIVTTPSAEGDIYGALMALPGTAVVGEDGRLFVRGGDGYESKTFVDGLLSKKPYSSSMPDLPSRGRFSPFLFTGTTFSTGGYSAEYGQALSSALILNTNSFPEKTQTELSFLSVGQGINQTFRDSNSSLSVGANYFNLGPYYRLVPQKNEINLPPRELALTMSARQLLKNQHMVKVFSTFSRSQFGLDFPNTTRPGTMAKLSIDNRNSYTNVTHSGELKSGWFIKSGMALTVDDNRLDLQYFKVDELNQNLQGKISARKQLSGGLKLVMGIEETLNRFRQDYYETETGFSNQSQFHDLGSALFSEMEWQPLGRVATRVGLRGEHSSLLDKSQWALRLSAAYKLSAYGQVSAAYGNFYQTPEEPLLRFTSRLDFEQANHYILNYQWERNNRVVRLETYLKDYSSLVVYNKEEFWNPEYYNNSGSGYSKGFELFYRDQQSIRFLDFWVSYSYLESERKYRDYPEKATPPFAPTHSFSFVGKYWLNAITTQLGLSTTIASGRPYHNPNKAGFMNSFTPNYSNVSINCSHLRTIWGKSTIIYFSVSNVLGRQNVFGHRYADQPDSNGVYQGYPVTPEASRFYLAGIFVTI</sequence>
<gene>
    <name evidence="3" type="ORF">JCM15548_14674</name>
</gene>
<feature type="chain" id="PRO_5002428533" evidence="2">
    <location>
        <begin position="20"/>
        <end position="720"/>
    </location>
</feature>
<proteinExistence type="predicted"/>
<dbReference type="Proteomes" id="UP000032900">
    <property type="component" value="Unassembled WGS sequence"/>
</dbReference>
<dbReference type="AlphaFoldDB" id="A0A0E9LRD7"/>
<dbReference type="SUPFAM" id="SSF49464">
    <property type="entry name" value="Carboxypeptidase regulatory domain-like"/>
    <property type="match status" value="1"/>
</dbReference>
<dbReference type="EMBL" id="BAZW01000107">
    <property type="protein sequence ID" value="GAO27819.1"/>
    <property type="molecule type" value="Genomic_DNA"/>
</dbReference>